<organism evidence="2 3">
    <name type="scientific">Artemia franciscana</name>
    <name type="common">Brine shrimp</name>
    <name type="synonym">Artemia sanfranciscana</name>
    <dbReference type="NCBI Taxonomy" id="6661"/>
    <lineage>
        <taxon>Eukaryota</taxon>
        <taxon>Metazoa</taxon>
        <taxon>Ecdysozoa</taxon>
        <taxon>Arthropoda</taxon>
        <taxon>Crustacea</taxon>
        <taxon>Branchiopoda</taxon>
        <taxon>Anostraca</taxon>
        <taxon>Artemiidae</taxon>
        <taxon>Artemia</taxon>
    </lineage>
</organism>
<gene>
    <name evidence="2" type="ORF">QYM36_012954</name>
</gene>
<reference evidence="2" key="1">
    <citation type="submission" date="2023-07" db="EMBL/GenBank/DDBJ databases">
        <title>Chromosome-level genome assembly of Artemia franciscana.</title>
        <authorList>
            <person name="Jo E."/>
        </authorList>
    </citation>
    <scope>NUCLEOTIDE SEQUENCE</scope>
    <source>
        <tissue evidence="2">Whole body</tissue>
    </source>
</reference>
<sequence>MSVTQITLEKALKDLSSILEARLVAISASQSEIKGQLPAQFSEMKSEIQLLSSKLSEKDKLIPELNSRIEQQEQRLLELEVKDRKLNVVVMV</sequence>
<feature type="coiled-coil region" evidence="1">
    <location>
        <begin position="55"/>
        <end position="82"/>
    </location>
</feature>
<proteinExistence type="predicted"/>
<keyword evidence="3" id="KW-1185">Reference proteome</keyword>
<evidence type="ECO:0000313" key="3">
    <source>
        <dbReference type="Proteomes" id="UP001187531"/>
    </source>
</evidence>
<evidence type="ECO:0000313" key="2">
    <source>
        <dbReference type="EMBL" id="KAK2709133.1"/>
    </source>
</evidence>
<keyword evidence="1" id="KW-0175">Coiled coil</keyword>
<protein>
    <submittedName>
        <fullName evidence="2">Uncharacterized protein</fullName>
    </submittedName>
</protein>
<dbReference type="Proteomes" id="UP001187531">
    <property type="component" value="Unassembled WGS sequence"/>
</dbReference>
<comment type="caution">
    <text evidence="2">The sequence shown here is derived from an EMBL/GenBank/DDBJ whole genome shotgun (WGS) entry which is preliminary data.</text>
</comment>
<evidence type="ECO:0000256" key="1">
    <source>
        <dbReference type="SAM" id="Coils"/>
    </source>
</evidence>
<name>A0AA88HD18_ARTSF</name>
<dbReference type="AlphaFoldDB" id="A0AA88HD18"/>
<dbReference type="EMBL" id="JAVRJZ010000017">
    <property type="protein sequence ID" value="KAK2709133.1"/>
    <property type="molecule type" value="Genomic_DNA"/>
</dbReference>
<accession>A0AA88HD18</accession>